<accession>A0A8J3EUH7</accession>
<evidence type="ECO:0000256" key="7">
    <source>
        <dbReference type="RuleBase" id="RU003869"/>
    </source>
</evidence>
<dbReference type="Gene3D" id="3.90.930.12">
    <property type="entry name" value="Ribosomal protein L6, alpha-beta domain"/>
    <property type="match status" value="2"/>
</dbReference>
<dbReference type="PANTHER" id="PTHR11655">
    <property type="entry name" value="60S/50S RIBOSOMAL PROTEIN L6/L9"/>
    <property type="match status" value="1"/>
</dbReference>
<dbReference type="FunFam" id="3.90.930.12:FF:000002">
    <property type="entry name" value="50S ribosomal protein L6"/>
    <property type="match status" value="1"/>
</dbReference>
<dbReference type="GO" id="GO:0019843">
    <property type="term" value="F:rRNA binding"/>
    <property type="evidence" value="ECO:0007669"/>
    <property type="project" value="UniProtKB-UniRule"/>
</dbReference>
<dbReference type="InterPro" id="IPR002358">
    <property type="entry name" value="Ribosomal_uL6_CS"/>
</dbReference>
<dbReference type="GO" id="GO:0002181">
    <property type="term" value="P:cytoplasmic translation"/>
    <property type="evidence" value="ECO:0007669"/>
    <property type="project" value="TreeGrafter"/>
</dbReference>
<evidence type="ECO:0000259" key="9">
    <source>
        <dbReference type="Pfam" id="PF00347"/>
    </source>
</evidence>
<evidence type="ECO:0000256" key="3">
    <source>
        <dbReference type="ARBA" id="ARBA00022884"/>
    </source>
</evidence>
<dbReference type="InterPro" id="IPR019906">
    <property type="entry name" value="Ribosomal_uL6_bac-type"/>
</dbReference>
<comment type="caution">
    <text evidence="10">The sequence shown here is derived from an EMBL/GenBank/DDBJ whole genome shotgun (WGS) entry which is preliminary data.</text>
</comment>
<dbReference type="PRINTS" id="PR00059">
    <property type="entry name" value="RIBOSOMALL6"/>
</dbReference>
<gene>
    <name evidence="6 10" type="primary">rplF</name>
    <name evidence="10" type="ORF">GCM10011354_16170</name>
</gene>
<dbReference type="RefSeq" id="WP_130648572.1">
    <property type="nucleotide sequence ID" value="NZ_BMHA01000005.1"/>
</dbReference>
<dbReference type="OrthoDB" id="9805007at2"/>
<keyword evidence="11" id="KW-1185">Reference proteome</keyword>
<dbReference type="EMBL" id="BMHA01000005">
    <property type="protein sequence ID" value="GGI05854.1"/>
    <property type="molecule type" value="Genomic_DNA"/>
</dbReference>
<comment type="subunit">
    <text evidence="6">Part of the 50S ribosomal subunit.</text>
</comment>
<reference evidence="10" key="1">
    <citation type="journal article" date="2014" name="Int. J. Syst. Evol. Microbiol.">
        <title>Complete genome sequence of Corynebacterium casei LMG S-19264T (=DSM 44701T), isolated from a smear-ripened cheese.</title>
        <authorList>
            <consortium name="US DOE Joint Genome Institute (JGI-PGF)"/>
            <person name="Walter F."/>
            <person name="Albersmeier A."/>
            <person name="Kalinowski J."/>
            <person name="Ruckert C."/>
        </authorList>
    </citation>
    <scope>NUCLEOTIDE SEQUENCE</scope>
    <source>
        <strain evidence="10">CGMCC 1.14988</strain>
    </source>
</reference>
<keyword evidence="2 6" id="KW-0699">rRNA-binding</keyword>
<dbReference type="PROSITE" id="PS00525">
    <property type="entry name" value="RIBOSOMAL_L6_1"/>
    <property type="match status" value="1"/>
</dbReference>
<keyword evidence="5 6" id="KW-0687">Ribonucleoprotein</keyword>
<dbReference type="AlphaFoldDB" id="A0A8J3EUH7"/>
<evidence type="ECO:0000256" key="4">
    <source>
        <dbReference type="ARBA" id="ARBA00022980"/>
    </source>
</evidence>
<comment type="function">
    <text evidence="6 8">This protein binds to the 23S rRNA, and is important in its secondary structure. It is located near the subunit interface in the base of the L7/L12 stalk, and near the tRNA binding site of the peptidyltransferase center.</text>
</comment>
<evidence type="ECO:0000256" key="8">
    <source>
        <dbReference type="RuleBase" id="RU003870"/>
    </source>
</evidence>
<feature type="domain" description="Large ribosomal subunit protein uL6 alpha-beta" evidence="9">
    <location>
        <begin position="11"/>
        <end position="83"/>
    </location>
</feature>
<evidence type="ECO:0000313" key="10">
    <source>
        <dbReference type="EMBL" id="GGI05854.1"/>
    </source>
</evidence>
<protein>
    <recommendedName>
        <fullName evidence="6">Large ribosomal subunit protein uL6</fullName>
    </recommendedName>
</protein>
<dbReference type="FunFam" id="3.90.930.12:FF:000001">
    <property type="entry name" value="50S ribosomal protein L6"/>
    <property type="match status" value="1"/>
</dbReference>
<dbReference type="SUPFAM" id="SSF56053">
    <property type="entry name" value="Ribosomal protein L6"/>
    <property type="match status" value="2"/>
</dbReference>
<dbReference type="PANTHER" id="PTHR11655:SF14">
    <property type="entry name" value="LARGE RIBOSOMAL SUBUNIT PROTEIN UL6M"/>
    <property type="match status" value="1"/>
</dbReference>
<dbReference type="Pfam" id="PF00347">
    <property type="entry name" value="Ribosomal_L6"/>
    <property type="match status" value="2"/>
</dbReference>
<proteinExistence type="inferred from homology"/>
<comment type="similarity">
    <text evidence="1 6 7">Belongs to the universal ribosomal protein uL6 family.</text>
</comment>
<name>A0A8J3EUH7_9ACTN</name>
<organism evidence="10 11">
    <name type="scientific">Egicoccus halophilus</name>
    <dbReference type="NCBI Taxonomy" id="1670830"/>
    <lineage>
        <taxon>Bacteria</taxon>
        <taxon>Bacillati</taxon>
        <taxon>Actinomycetota</taxon>
        <taxon>Nitriliruptoria</taxon>
        <taxon>Egicoccales</taxon>
        <taxon>Egicoccaceae</taxon>
        <taxon>Egicoccus</taxon>
    </lineage>
</organism>
<evidence type="ECO:0000256" key="5">
    <source>
        <dbReference type="ARBA" id="ARBA00023274"/>
    </source>
</evidence>
<dbReference type="InterPro" id="IPR020040">
    <property type="entry name" value="Ribosomal_uL6_a/b-dom"/>
</dbReference>
<sequence>MSRIGKLPVPVPDGVDVTLDGLTVTVTGPKGELTRTMPEGVTLSRDDDGAIVVTRNGETRTERSRHGLVRTLIANMIVGVTEGYRKALELVGVGYRAAAKGSDIELQVGYSHPVTIEAPEGITLNVPAPTRIEVSGIDKVLVGQIAANIRKVRPPEPYKGKGIKYEGERIRRKAGKAAGR</sequence>
<reference evidence="10" key="2">
    <citation type="submission" date="2020-09" db="EMBL/GenBank/DDBJ databases">
        <authorList>
            <person name="Sun Q."/>
            <person name="Zhou Y."/>
        </authorList>
    </citation>
    <scope>NUCLEOTIDE SEQUENCE</scope>
    <source>
        <strain evidence="10">CGMCC 1.14988</strain>
    </source>
</reference>
<evidence type="ECO:0000256" key="6">
    <source>
        <dbReference type="HAMAP-Rule" id="MF_01365"/>
    </source>
</evidence>
<feature type="domain" description="Large ribosomal subunit protein uL6 alpha-beta" evidence="9">
    <location>
        <begin position="91"/>
        <end position="165"/>
    </location>
</feature>
<evidence type="ECO:0000313" key="11">
    <source>
        <dbReference type="Proteomes" id="UP000650511"/>
    </source>
</evidence>
<dbReference type="GO" id="GO:0003735">
    <property type="term" value="F:structural constituent of ribosome"/>
    <property type="evidence" value="ECO:0007669"/>
    <property type="project" value="UniProtKB-UniRule"/>
</dbReference>
<evidence type="ECO:0000256" key="1">
    <source>
        <dbReference type="ARBA" id="ARBA00009356"/>
    </source>
</evidence>
<dbReference type="InterPro" id="IPR000702">
    <property type="entry name" value="Ribosomal_uL6-like"/>
</dbReference>
<evidence type="ECO:0000256" key="2">
    <source>
        <dbReference type="ARBA" id="ARBA00022730"/>
    </source>
</evidence>
<dbReference type="HAMAP" id="MF_01365_B">
    <property type="entry name" value="Ribosomal_uL6_B"/>
    <property type="match status" value="1"/>
</dbReference>
<keyword evidence="3 6" id="KW-0694">RNA-binding</keyword>
<dbReference type="NCBIfam" id="TIGR03654">
    <property type="entry name" value="L6_bact"/>
    <property type="match status" value="1"/>
</dbReference>
<keyword evidence="4 6" id="KW-0689">Ribosomal protein</keyword>
<dbReference type="GO" id="GO:0022625">
    <property type="term" value="C:cytosolic large ribosomal subunit"/>
    <property type="evidence" value="ECO:0007669"/>
    <property type="project" value="UniProtKB-UniRule"/>
</dbReference>
<dbReference type="Proteomes" id="UP000650511">
    <property type="component" value="Unassembled WGS sequence"/>
</dbReference>
<dbReference type="PIRSF" id="PIRSF002162">
    <property type="entry name" value="Ribosomal_L6"/>
    <property type="match status" value="1"/>
</dbReference>
<dbReference type="InterPro" id="IPR036789">
    <property type="entry name" value="Ribosomal_uL6-like_a/b-dom_sf"/>
</dbReference>